<dbReference type="Gene3D" id="1.20.5.190">
    <property type="match status" value="1"/>
</dbReference>
<dbReference type="FunFam" id="3.30.250.20:FF:000003">
    <property type="entry name" value="Uncharacterized protein"/>
    <property type="match status" value="1"/>
</dbReference>
<evidence type="ECO:0000259" key="3">
    <source>
        <dbReference type="Pfam" id="PF17490"/>
    </source>
</evidence>
<feature type="compositionally biased region" description="Polar residues" evidence="1">
    <location>
        <begin position="1"/>
        <end position="10"/>
    </location>
</feature>
<name>F7GHX4_MONDO</name>
<dbReference type="InterPro" id="IPR043636">
    <property type="entry name" value="L1_RRM_dom"/>
</dbReference>
<dbReference type="GeneTree" id="ENSGT01050000244818"/>
<dbReference type="Proteomes" id="UP000002280">
    <property type="component" value="Chromosome 7"/>
</dbReference>
<protein>
    <recommendedName>
        <fullName evidence="6">L1 transposable element RRM domain-containing protein</fullName>
    </recommendedName>
</protein>
<organism evidence="4 5">
    <name type="scientific">Monodelphis domestica</name>
    <name type="common">Gray short-tailed opossum</name>
    <dbReference type="NCBI Taxonomy" id="13616"/>
    <lineage>
        <taxon>Eukaryota</taxon>
        <taxon>Metazoa</taxon>
        <taxon>Chordata</taxon>
        <taxon>Craniata</taxon>
        <taxon>Vertebrata</taxon>
        <taxon>Euteleostomi</taxon>
        <taxon>Mammalia</taxon>
        <taxon>Metatheria</taxon>
        <taxon>Didelphimorphia</taxon>
        <taxon>Didelphidae</taxon>
        <taxon>Monodelphis</taxon>
    </lineage>
</organism>
<dbReference type="Pfam" id="PF02994">
    <property type="entry name" value="Transposase_22"/>
    <property type="match status" value="1"/>
</dbReference>
<dbReference type="InterPro" id="IPR035300">
    <property type="entry name" value="L1_dsRBD"/>
</dbReference>
<dbReference type="InterPro" id="IPR042566">
    <property type="entry name" value="L1_C"/>
</dbReference>
<dbReference type="PANTHER" id="PTHR11505">
    <property type="entry name" value="L1 TRANSPOSABLE ELEMENT-RELATED"/>
    <property type="match status" value="1"/>
</dbReference>
<evidence type="ECO:0000313" key="5">
    <source>
        <dbReference type="Proteomes" id="UP000002280"/>
    </source>
</evidence>
<dbReference type="GO" id="GO:1990904">
    <property type="term" value="C:ribonucleoprotein complex"/>
    <property type="evidence" value="ECO:0000318"/>
    <property type="project" value="GO_Central"/>
</dbReference>
<reference evidence="4 5" key="1">
    <citation type="journal article" date="2007" name="Nature">
        <title>Genome of the marsupial Monodelphis domestica reveals innovation in non-coding sequences.</title>
        <authorList>
            <person name="Mikkelsen T.S."/>
            <person name="Wakefield M.J."/>
            <person name="Aken B."/>
            <person name="Amemiya C.T."/>
            <person name="Chang J.L."/>
            <person name="Duke S."/>
            <person name="Garber M."/>
            <person name="Gentles A.J."/>
            <person name="Goodstadt L."/>
            <person name="Heger A."/>
            <person name="Jurka J."/>
            <person name="Kamal M."/>
            <person name="Mauceli E."/>
            <person name="Searle S.M."/>
            <person name="Sharpe T."/>
            <person name="Baker M.L."/>
            <person name="Batzer M.A."/>
            <person name="Benos P.V."/>
            <person name="Belov K."/>
            <person name="Clamp M."/>
            <person name="Cook A."/>
            <person name="Cuff J."/>
            <person name="Das R."/>
            <person name="Davidow L."/>
            <person name="Deakin J.E."/>
            <person name="Fazzari M.J."/>
            <person name="Glass J.L."/>
            <person name="Grabherr M."/>
            <person name="Greally J.M."/>
            <person name="Gu W."/>
            <person name="Hore T.A."/>
            <person name="Huttley G.A."/>
            <person name="Kleber M."/>
            <person name="Jirtle R.L."/>
            <person name="Koina E."/>
            <person name="Lee J.T."/>
            <person name="Mahony S."/>
            <person name="Marra M.A."/>
            <person name="Miller R.D."/>
            <person name="Nicholls R.D."/>
            <person name="Oda M."/>
            <person name="Papenfuss A.T."/>
            <person name="Parra Z.E."/>
            <person name="Pollock D.D."/>
            <person name="Ray D.A."/>
            <person name="Schein J.E."/>
            <person name="Speed T.P."/>
            <person name="Thompson K."/>
            <person name="VandeBerg J.L."/>
            <person name="Wade C.M."/>
            <person name="Walker J.A."/>
            <person name="Waters P.D."/>
            <person name="Webber C."/>
            <person name="Weidman J.R."/>
            <person name="Xie X."/>
            <person name="Zody M.C."/>
            <person name="Baldwin J."/>
            <person name="Abdouelleil A."/>
            <person name="Abdulkadir J."/>
            <person name="Abebe A."/>
            <person name="Abera B."/>
            <person name="Abreu J."/>
            <person name="Acer S.C."/>
            <person name="Aftuck L."/>
            <person name="Alexander A."/>
            <person name="An P."/>
            <person name="Anderson E."/>
            <person name="Anderson S."/>
            <person name="Arachi H."/>
            <person name="Azer M."/>
            <person name="Bachantsang P."/>
            <person name="Barry A."/>
            <person name="Bayul T."/>
            <person name="Berlin A."/>
            <person name="Bessette D."/>
            <person name="Bloom T."/>
            <person name="Bloom T."/>
            <person name="Boguslavskiy L."/>
            <person name="Bonnet C."/>
            <person name="Boukhgalter B."/>
            <person name="Bourzgui I."/>
            <person name="Brown A."/>
            <person name="Cahill P."/>
            <person name="Channer S."/>
            <person name="Cheshatsang Y."/>
            <person name="Chuda L."/>
            <person name="Citroen M."/>
            <person name="Collymore A."/>
            <person name="Cooke P."/>
            <person name="Costello M."/>
            <person name="D'Aco K."/>
            <person name="Daza R."/>
            <person name="De Haan G."/>
            <person name="DeGray S."/>
            <person name="DeMaso C."/>
            <person name="Dhargay N."/>
            <person name="Dooley K."/>
            <person name="Dooley E."/>
            <person name="Doricent M."/>
            <person name="Dorje P."/>
            <person name="Dorjee K."/>
            <person name="Dupes A."/>
            <person name="Elong R."/>
            <person name="Falk J."/>
            <person name="Farina A."/>
            <person name="Faro S."/>
            <person name="Ferguson D."/>
            <person name="Fisher S."/>
            <person name="Foley C.D."/>
            <person name="Franke A."/>
            <person name="Friedrich D."/>
            <person name="Gadbois L."/>
            <person name="Gearin G."/>
            <person name="Gearin C.R."/>
            <person name="Giannoukos G."/>
            <person name="Goode T."/>
            <person name="Graham J."/>
            <person name="Grandbois E."/>
            <person name="Grewal S."/>
            <person name="Gyaltsen K."/>
            <person name="Hafez N."/>
            <person name="Hagos B."/>
            <person name="Hall J."/>
            <person name="Henson C."/>
            <person name="Hollinger A."/>
            <person name="Honan T."/>
            <person name="Huard M.D."/>
            <person name="Hughes L."/>
            <person name="Hurhula B."/>
            <person name="Husby M.E."/>
            <person name="Kamat A."/>
            <person name="Kanga B."/>
            <person name="Kashin S."/>
            <person name="Khazanovich D."/>
            <person name="Kisner P."/>
            <person name="Lance K."/>
            <person name="Lara M."/>
            <person name="Lee W."/>
            <person name="Lennon N."/>
            <person name="Letendre F."/>
            <person name="LeVine R."/>
            <person name="Lipovsky A."/>
            <person name="Liu X."/>
            <person name="Liu J."/>
            <person name="Liu S."/>
            <person name="Lokyitsang T."/>
            <person name="Lokyitsang Y."/>
            <person name="Lubonja R."/>
            <person name="Lui A."/>
            <person name="MacDonald P."/>
            <person name="Magnisalis V."/>
            <person name="Maru K."/>
            <person name="Matthews C."/>
            <person name="McCusker W."/>
            <person name="McDonough S."/>
            <person name="Mehta T."/>
            <person name="Meldrim J."/>
            <person name="Meneus L."/>
            <person name="Mihai O."/>
            <person name="Mihalev A."/>
            <person name="Mihova T."/>
            <person name="Mittelman R."/>
            <person name="Mlenga V."/>
            <person name="Montmayeur A."/>
            <person name="Mulrain L."/>
            <person name="Navidi A."/>
            <person name="Naylor J."/>
            <person name="Negash T."/>
            <person name="Nguyen T."/>
            <person name="Nguyen N."/>
            <person name="Nicol R."/>
            <person name="Norbu C."/>
            <person name="Norbu N."/>
            <person name="Novod N."/>
            <person name="O'Neill B."/>
            <person name="Osman S."/>
            <person name="Markiewicz E."/>
            <person name="Oyono O.L."/>
            <person name="Patti C."/>
            <person name="Phunkhang P."/>
            <person name="Pierre F."/>
            <person name="Priest M."/>
            <person name="Raghuraman S."/>
            <person name="Rege F."/>
            <person name="Reyes R."/>
            <person name="Rise C."/>
            <person name="Rogov P."/>
            <person name="Ross K."/>
            <person name="Ryan E."/>
            <person name="Settipalli S."/>
            <person name="Shea T."/>
            <person name="Sherpa N."/>
            <person name="Shi L."/>
            <person name="Shih D."/>
            <person name="Sparrow T."/>
            <person name="Spaulding J."/>
            <person name="Stalker J."/>
            <person name="Stange-Thomann N."/>
            <person name="Stavropoulos S."/>
            <person name="Stone C."/>
            <person name="Strader C."/>
            <person name="Tesfaye S."/>
            <person name="Thomson T."/>
            <person name="Thoulutsang Y."/>
            <person name="Thoulutsang D."/>
            <person name="Topham K."/>
            <person name="Topping I."/>
            <person name="Tsamla T."/>
            <person name="Vassiliev H."/>
            <person name="Vo A."/>
            <person name="Wangchuk T."/>
            <person name="Wangdi T."/>
            <person name="Weiand M."/>
            <person name="Wilkinson J."/>
            <person name="Wilson A."/>
            <person name="Yadav S."/>
            <person name="Young G."/>
            <person name="Yu Q."/>
            <person name="Zembek L."/>
            <person name="Zhong D."/>
            <person name="Zimmer A."/>
            <person name="Zwirko Z."/>
            <person name="Jaffe D.B."/>
            <person name="Alvarez P."/>
            <person name="Brockman W."/>
            <person name="Butler J."/>
            <person name="Chin C."/>
            <person name="Gnerre S."/>
            <person name="MacCallum I."/>
            <person name="Graves J.A."/>
            <person name="Ponting C.P."/>
            <person name="Breen M."/>
            <person name="Samollow P.B."/>
            <person name="Lander E.S."/>
            <person name="Lindblad-Toh K."/>
        </authorList>
    </citation>
    <scope>NUCLEOTIDE SEQUENCE [LARGE SCALE GENOMIC DNA]</scope>
</reference>
<evidence type="ECO:0008006" key="6">
    <source>
        <dbReference type="Google" id="ProtNLM"/>
    </source>
</evidence>
<dbReference type="HOGENOM" id="CLU_062834_0_2_1"/>
<accession>F7GHX4</accession>
<dbReference type="Gene3D" id="3.30.70.1820">
    <property type="entry name" value="L1 transposable element, RRM domain"/>
    <property type="match status" value="1"/>
</dbReference>
<feature type="region of interest" description="Disordered" evidence="1">
    <location>
        <begin position="109"/>
        <end position="146"/>
    </location>
</feature>
<dbReference type="Pfam" id="PF17490">
    <property type="entry name" value="Tnp_22_dsRBD"/>
    <property type="match status" value="1"/>
</dbReference>
<proteinExistence type="predicted"/>
<feature type="domain" description="L1 transposable element dsRBD-like" evidence="3">
    <location>
        <begin position="298"/>
        <end position="357"/>
    </location>
</feature>
<dbReference type="InterPro" id="IPR004244">
    <property type="entry name" value="Transposase_22"/>
</dbReference>
<evidence type="ECO:0000313" key="4">
    <source>
        <dbReference type="Ensembl" id="ENSMODP00000037206.2"/>
    </source>
</evidence>
<dbReference type="GO" id="GO:0003727">
    <property type="term" value="F:single-stranded RNA binding"/>
    <property type="evidence" value="ECO:0000318"/>
    <property type="project" value="GO_Central"/>
</dbReference>
<dbReference type="Ensembl" id="ENSMODT00000038805.2">
    <property type="protein sequence ID" value="ENSMODP00000037206.2"/>
    <property type="gene ID" value="ENSMODG00000047855.1"/>
</dbReference>
<dbReference type="AlphaFoldDB" id="F7GHX4"/>
<dbReference type="FunFam" id="1.20.5.190:FF:000117">
    <property type="match status" value="1"/>
</dbReference>
<sequence length="382" mass="44940">MRGTRAQTNMESKEGVNLSKQQKKKKETTIDSYYSANGTEGERSANNKPEIPANWIQVVEELKTQLREAEHNWEKNLKIKMSHLETEALELKQENSVLKAKINQLENEAKEMKDEAKEMKDEVKRMKDDLQRKSNQKEKDDQKARDEIQSLRIRIQQLESSDLTRQQDTIKQNKKNEKIEENVKHPIHKTDNLENRSRRKNLRIIGLPEDHHKRKSLDIILEEIIQENSLEILEQEGKVEIERIHRSPPVFNPQMTTPRNVITKFKNNQMKEKMLQAAKKKPFRYHGNTVRLTQDLAASTLKDRKAWNMIFWKARELGLQPRIKYPSKLTIFLQGKVWSFNTTEEFQAFINKRPDLNRKFEVQPQNSRESSKVAPAVPVAFS</sequence>
<dbReference type="InParanoid" id="F7GHX4"/>
<feature type="region of interest" description="Disordered" evidence="1">
    <location>
        <begin position="362"/>
        <end position="382"/>
    </location>
</feature>
<evidence type="ECO:0000256" key="1">
    <source>
        <dbReference type="SAM" id="MobiDB-lite"/>
    </source>
</evidence>
<evidence type="ECO:0000259" key="2">
    <source>
        <dbReference type="Pfam" id="PF02994"/>
    </source>
</evidence>
<dbReference type="OMA" id="SWMESEC"/>
<feature type="region of interest" description="Disordered" evidence="1">
    <location>
        <begin position="162"/>
        <end position="181"/>
    </location>
</feature>
<dbReference type="Gene3D" id="3.30.250.20">
    <property type="entry name" value="L1 transposable element, C-terminal domain"/>
    <property type="match status" value="1"/>
</dbReference>
<reference evidence="4" key="3">
    <citation type="submission" date="2025-09" db="UniProtKB">
        <authorList>
            <consortium name="Ensembl"/>
        </authorList>
    </citation>
    <scope>IDENTIFICATION</scope>
</reference>
<reference evidence="4" key="2">
    <citation type="submission" date="2025-08" db="UniProtKB">
        <authorList>
            <consortium name="Ensembl"/>
        </authorList>
    </citation>
    <scope>IDENTIFICATION</scope>
</reference>
<dbReference type="FunFam" id="3.30.70.1820:FF:000001">
    <property type="entry name" value="Uncharacterized protein"/>
    <property type="match status" value="1"/>
</dbReference>
<keyword evidence="5" id="KW-1185">Reference proteome</keyword>
<feature type="domain" description="L1 transposable element RRM" evidence="2">
    <location>
        <begin position="199"/>
        <end position="295"/>
    </location>
</feature>
<dbReference type="Bgee" id="ENSMODG00000047855">
    <property type="expression patterns" value="Expressed in skeleton of lower jaw and 4 other cell types or tissues"/>
</dbReference>
<dbReference type="GO" id="GO:0032197">
    <property type="term" value="P:retrotransposition"/>
    <property type="evidence" value="ECO:0000318"/>
    <property type="project" value="GO_Central"/>
</dbReference>
<feature type="region of interest" description="Disordered" evidence="1">
    <location>
        <begin position="1"/>
        <end position="50"/>
    </location>
</feature>